<evidence type="ECO:0000259" key="15">
    <source>
        <dbReference type="PROSITE" id="PS50042"/>
    </source>
</evidence>
<keyword evidence="6 13" id="KW-0631">Potassium channel</keyword>
<evidence type="ECO:0000259" key="16">
    <source>
        <dbReference type="PROSITE" id="PS51490"/>
    </source>
</evidence>
<evidence type="ECO:0000256" key="10">
    <source>
        <dbReference type="ARBA" id="ARBA00023065"/>
    </source>
</evidence>
<evidence type="ECO:0000256" key="6">
    <source>
        <dbReference type="ARBA" id="ARBA00022826"/>
    </source>
</evidence>
<evidence type="ECO:0000256" key="9">
    <source>
        <dbReference type="ARBA" id="ARBA00022989"/>
    </source>
</evidence>
<comment type="caution">
    <text evidence="13">Lacks conserved residue(s) required for the propagation of feature annotation.</text>
</comment>
<keyword evidence="12 13" id="KW-0407">Ion channel</keyword>
<evidence type="ECO:0000313" key="17">
    <source>
        <dbReference type="EMBL" id="KAH0468512.1"/>
    </source>
</evidence>
<evidence type="ECO:0000256" key="1">
    <source>
        <dbReference type="ARBA" id="ARBA00004141"/>
    </source>
</evidence>
<gene>
    <name evidence="17" type="ORF">IEQ34_003545</name>
</gene>
<dbReference type="Pfam" id="PF07885">
    <property type="entry name" value="Ion_trans_2"/>
    <property type="match status" value="1"/>
</dbReference>
<evidence type="ECO:0000256" key="14">
    <source>
        <dbReference type="SAM" id="MobiDB-lite"/>
    </source>
</evidence>
<evidence type="ECO:0000256" key="2">
    <source>
        <dbReference type="ARBA" id="ARBA00007929"/>
    </source>
</evidence>
<dbReference type="Gene3D" id="1.10.287.630">
    <property type="entry name" value="Helix hairpin bin"/>
    <property type="match status" value="1"/>
</dbReference>
<keyword evidence="5 13" id="KW-0812">Transmembrane</keyword>
<comment type="caution">
    <text evidence="17">The sequence shown here is derived from an EMBL/GenBank/DDBJ whole genome shotgun (WGS) entry which is preliminary data.</text>
</comment>
<dbReference type="PROSITE" id="PS51490">
    <property type="entry name" value="KHA"/>
    <property type="match status" value="1"/>
</dbReference>
<comment type="subcellular location">
    <subcellularLocation>
        <location evidence="1 13">Membrane</location>
        <topology evidence="1 13">Multi-pass membrane protein</topology>
    </subcellularLocation>
</comment>
<keyword evidence="3 13" id="KW-0813">Transport</keyword>
<evidence type="ECO:0000256" key="3">
    <source>
        <dbReference type="ARBA" id="ARBA00022448"/>
    </source>
</evidence>
<comment type="domain">
    <text evidence="13">The segment S4 is probably the voltage-sensor and is characterized by a series of positively charged amino acids. The pore-forming region H5 is enclosed by the transmembrane segments S5 and S6 in the Shaker-type (1P/6TM) and contains the GYGD signature motif which seems to be involved in potassium selectivity.</text>
</comment>
<evidence type="ECO:0000256" key="12">
    <source>
        <dbReference type="ARBA" id="ARBA00023303"/>
    </source>
</evidence>
<dbReference type="InterPro" id="IPR021789">
    <property type="entry name" value="KHA_dom"/>
</dbReference>
<keyword evidence="7 13" id="KW-0851">Voltage-gated channel</keyword>
<dbReference type="AlphaFoldDB" id="A0AAV7HKZ4"/>
<keyword evidence="4 13" id="KW-0633">Potassium transport</keyword>
<sequence length="717" mass="82820">MRFSRAKSYLRRFTEDNFQSENGWSFSADLLPSLGATINQSTKLRKHIISPYDPRYRAWEIFLILLVIYSAWICPFELAFLRYLSKTLFHVDNIVNGFFAIDIVLTVFVAFLDRKSYLLIDDRKTIAVRYLTSWFILDVCSTVPFQYISLLFQEHGSDLGFKLLNMLRLWRLRRVSSLFARYPDARRTWIGAVMPNFRARSLWIRYVTAIYWSITTLTTTGYGDLHAENPREMLFDIFYMLFNLGLTAYLIGNMTNLVVHGTSRTRKFRDTIQAASEFAARNQLPQQIKDQMLSHIFLQFKTEGFKQQETLNGLPKGIQSSIANYLFFPVVRDVYLFNGVSQNFIYQVVKEMQADYFPPKEDVVHQNEAPTELYIIVSGAVEFKVNANGIEQVQGRAYAGDMFGEVSVLCDTPQPFTISTTELSQILRLRRTAFINIVRGNIKDGTLIMNNLLQRLGNHDILSRMQVEGLGSLSFLREWSDTSAVREQFSTTEYQKNNVDHRRPMVKGNMISMATEGSQVDQTDNVLRNITNFNLIQLENYEKRKPLLKQRTNLDETQHFGWTKSLFEKQVKGHPQGLLSLLETRRKTESKQSKRTNSNRDNQIQRNIELDSSFKCLQYETMGPTHSETGTQPLRNGSMRLVNRRITIHALSEVTCGSRENLGKLIILPESVDELLRIGSQKFEGCNPTKVVNQENAEIDDITTVRDGDHLYLVEDH</sequence>
<feature type="domain" description="KHA" evidence="16">
    <location>
        <begin position="645"/>
        <end position="717"/>
    </location>
</feature>
<dbReference type="InterPro" id="IPR018490">
    <property type="entry name" value="cNMP-bd_dom_sf"/>
</dbReference>
<reference evidence="17 18" key="1">
    <citation type="journal article" date="2021" name="Hortic Res">
        <title>Chromosome-scale assembly of the Dendrobium chrysotoxum genome enhances the understanding of orchid evolution.</title>
        <authorList>
            <person name="Zhang Y."/>
            <person name="Zhang G.Q."/>
            <person name="Zhang D."/>
            <person name="Liu X.D."/>
            <person name="Xu X.Y."/>
            <person name="Sun W.H."/>
            <person name="Yu X."/>
            <person name="Zhu X."/>
            <person name="Wang Z.W."/>
            <person name="Zhao X."/>
            <person name="Zhong W.Y."/>
            <person name="Chen H."/>
            <person name="Yin W.L."/>
            <person name="Huang T."/>
            <person name="Niu S.C."/>
            <person name="Liu Z.J."/>
        </authorList>
    </citation>
    <scope>NUCLEOTIDE SEQUENCE [LARGE SCALE GENOMIC DNA]</scope>
    <source>
        <strain evidence="17">Lindl</strain>
    </source>
</reference>
<dbReference type="PROSITE" id="PS50042">
    <property type="entry name" value="CNMP_BINDING_3"/>
    <property type="match status" value="1"/>
</dbReference>
<keyword evidence="11 13" id="KW-0472">Membrane</keyword>
<dbReference type="SMART" id="SM00100">
    <property type="entry name" value="cNMP"/>
    <property type="match status" value="1"/>
</dbReference>
<dbReference type="FunFam" id="2.60.120.10:FF:000074">
    <property type="entry name" value="Potassium channel KAT2"/>
    <property type="match status" value="1"/>
</dbReference>
<dbReference type="Gene3D" id="2.60.120.10">
    <property type="entry name" value="Jelly Rolls"/>
    <property type="match status" value="1"/>
</dbReference>
<keyword evidence="8 13" id="KW-0630">Potassium</keyword>
<dbReference type="InterPro" id="IPR045319">
    <property type="entry name" value="KAT/AKT"/>
</dbReference>
<comment type="domain">
    <text evidence="13">The KHA domain (rich in hydrophobic and acidic residues) present in the C-terminal part is likely to be important for tetramerization.</text>
</comment>
<dbReference type="Pfam" id="PF11834">
    <property type="entry name" value="KHA"/>
    <property type="match status" value="1"/>
</dbReference>
<evidence type="ECO:0000313" key="18">
    <source>
        <dbReference type="Proteomes" id="UP000775213"/>
    </source>
</evidence>
<feature type="transmembrane region" description="Helical" evidence="13">
    <location>
        <begin position="203"/>
        <end position="225"/>
    </location>
</feature>
<proteinExistence type="inferred from homology"/>
<dbReference type="SUPFAM" id="SSF51206">
    <property type="entry name" value="cAMP-binding domain-like"/>
    <property type="match status" value="1"/>
</dbReference>
<dbReference type="Pfam" id="PF00027">
    <property type="entry name" value="cNMP_binding"/>
    <property type="match status" value="1"/>
</dbReference>
<protein>
    <recommendedName>
        <fullName evidence="13">Potassium channel</fullName>
    </recommendedName>
</protein>
<keyword evidence="18" id="KW-1185">Reference proteome</keyword>
<dbReference type="InterPro" id="IPR014710">
    <property type="entry name" value="RmlC-like_jellyroll"/>
</dbReference>
<accession>A0AAV7HKZ4</accession>
<evidence type="ECO:0000256" key="8">
    <source>
        <dbReference type="ARBA" id="ARBA00022958"/>
    </source>
</evidence>
<feature type="transmembrane region" description="Helical" evidence="13">
    <location>
        <begin position="237"/>
        <end position="259"/>
    </location>
</feature>
<dbReference type="PANTHER" id="PTHR45743:SF6">
    <property type="entry name" value="POTASSIUM CHANNEL KAT2"/>
    <property type="match status" value="1"/>
</dbReference>
<dbReference type="Gene3D" id="1.10.287.70">
    <property type="match status" value="1"/>
</dbReference>
<dbReference type="Pfam" id="PF00520">
    <property type="entry name" value="Ion_trans"/>
    <property type="match status" value="1"/>
</dbReference>
<keyword evidence="10 13" id="KW-0406">Ion transport</keyword>
<dbReference type="SUPFAM" id="SSF81324">
    <property type="entry name" value="Voltage-gated potassium channels"/>
    <property type="match status" value="1"/>
</dbReference>
<organism evidence="17 18">
    <name type="scientific">Dendrobium chrysotoxum</name>
    <name type="common">Orchid</name>
    <dbReference type="NCBI Taxonomy" id="161865"/>
    <lineage>
        <taxon>Eukaryota</taxon>
        <taxon>Viridiplantae</taxon>
        <taxon>Streptophyta</taxon>
        <taxon>Embryophyta</taxon>
        <taxon>Tracheophyta</taxon>
        <taxon>Spermatophyta</taxon>
        <taxon>Magnoliopsida</taxon>
        <taxon>Liliopsida</taxon>
        <taxon>Asparagales</taxon>
        <taxon>Orchidaceae</taxon>
        <taxon>Epidendroideae</taxon>
        <taxon>Malaxideae</taxon>
        <taxon>Dendrobiinae</taxon>
        <taxon>Dendrobium</taxon>
    </lineage>
</organism>
<dbReference type="InterPro" id="IPR000595">
    <property type="entry name" value="cNMP-bd_dom"/>
</dbReference>
<name>A0AAV7HKZ4_DENCH</name>
<dbReference type="InterPro" id="IPR005821">
    <property type="entry name" value="Ion_trans_dom"/>
</dbReference>
<dbReference type="PANTHER" id="PTHR45743">
    <property type="entry name" value="POTASSIUM CHANNEL AKT1"/>
    <property type="match status" value="1"/>
</dbReference>
<evidence type="ECO:0000256" key="7">
    <source>
        <dbReference type="ARBA" id="ARBA00022882"/>
    </source>
</evidence>
<comment type="subunit">
    <text evidence="13">The potassium channel is composed of a homo- or heterotetrameric complex of pore-forming subunits.</text>
</comment>
<feature type="domain" description="Cyclic nucleotide-binding" evidence="15">
    <location>
        <begin position="336"/>
        <end position="455"/>
    </location>
</feature>
<evidence type="ECO:0000256" key="11">
    <source>
        <dbReference type="ARBA" id="ARBA00023136"/>
    </source>
</evidence>
<feature type="region of interest" description="Disordered" evidence="14">
    <location>
        <begin position="585"/>
        <end position="605"/>
    </location>
</feature>
<evidence type="ECO:0000256" key="5">
    <source>
        <dbReference type="ARBA" id="ARBA00022692"/>
    </source>
</evidence>
<dbReference type="GO" id="GO:0005249">
    <property type="term" value="F:voltage-gated potassium channel activity"/>
    <property type="evidence" value="ECO:0007669"/>
    <property type="project" value="UniProtKB-UniRule"/>
</dbReference>
<comment type="similarity">
    <text evidence="2 13">Belongs to the potassium channel family. Plant (TC 1.A.1.4) subfamily.</text>
</comment>
<comment type="function">
    <text evidence="13">Potassium channel.</text>
</comment>
<feature type="transmembrane region" description="Helical" evidence="13">
    <location>
        <begin position="61"/>
        <end position="81"/>
    </location>
</feature>
<dbReference type="CDD" id="cd00038">
    <property type="entry name" value="CAP_ED"/>
    <property type="match status" value="1"/>
</dbReference>
<feature type="transmembrane region" description="Helical" evidence="13">
    <location>
        <begin position="93"/>
        <end position="112"/>
    </location>
</feature>
<dbReference type="Proteomes" id="UP000775213">
    <property type="component" value="Unassembled WGS sequence"/>
</dbReference>
<evidence type="ECO:0000256" key="4">
    <source>
        <dbReference type="ARBA" id="ARBA00022538"/>
    </source>
</evidence>
<dbReference type="EMBL" id="JAGFBR010000004">
    <property type="protein sequence ID" value="KAH0468512.1"/>
    <property type="molecule type" value="Genomic_DNA"/>
</dbReference>
<keyword evidence="9 13" id="KW-1133">Transmembrane helix</keyword>
<dbReference type="InterPro" id="IPR013099">
    <property type="entry name" value="K_chnl_dom"/>
</dbReference>
<dbReference type="GO" id="GO:0034702">
    <property type="term" value="C:monoatomic ion channel complex"/>
    <property type="evidence" value="ECO:0007669"/>
    <property type="project" value="UniProtKB-KW"/>
</dbReference>
<feature type="compositionally biased region" description="Polar residues" evidence="14">
    <location>
        <begin position="595"/>
        <end position="605"/>
    </location>
</feature>
<evidence type="ECO:0000256" key="13">
    <source>
        <dbReference type="RuleBase" id="RU369015"/>
    </source>
</evidence>